<dbReference type="AlphaFoldDB" id="A0A7W8JDJ6"/>
<reference evidence="1 2" key="1">
    <citation type="submission" date="2020-08" db="EMBL/GenBank/DDBJ databases">
        <title>Genomic Encyclopedia of Type Strains, Phase IV (KMG-V): Genome sequencing to study the core and pangenomes of soil and plant-associated prokaryotes.</title>
        <authorList>
            <person name="Whitman W."/>
        </authorList>
    </citation>
    <scope>NUCLEOTIDE SEQUENCE [LARGE SCALE GENOMIC DNA]</scope>
    <source>
        <strain evidence="1 2">M8US30</strain>
    </source>
</reference>
<dbReference type="EMBL" id="JACHDZ010000007">
    <property type="protein sequence ID" value="MBB5345884.1"/>
    <property type="molecule type" value="Genomic_DNA"/>
</dbReference>
<dbReference type="Gene3D" id="3.10.20.30">
    <property type="match status" value="1"/>
</dbReference>
<dbReference type="InterPro" id="IPR016155">
    <property type="entry name" value="Mopterin_synth/thiamin_S_b"/>
</dbReference>
<dbReference type="PANTHER" id="PTHR34472:SF1">
    <property type="entry name" value="SULFUR CARRIER PROTEIN THIS"/>
    <property type="match status" value="1"/>
</dbReference>
<comment type="caution">
    <text evidence="1">The sequence shown here is derived from an EMBL/GenBank/DDBJ whole genome shotgun (WGS) entry which is preliminary data.</text>
</comment>
<proteinExistence type="predicted"/>
<dbReference type="InterPro" id="IPR003749">
    <property type="entry name" value="ThiS/MoaD-like"/>
</dbReference>
<organism evidence="1 2">
    <name type="scientific">Tunturiibacter lichenicola</name>
    <dbReference type="NCBI Taxonomy" id="2051959"/>
    <lineage>
        <taxon>Bacteria</taxon>
        <taxon>Pseudomonadati</taxon>
        <taxon>Acidobacteriota</taxon>
        <taxon>Terriglobia</taxon>
        <taxon>Terriglobales</taxon>
        <taxon>Acidobacteriaceae</taxon>
        <taxon>Tunturiibacter</taxon>
    </lineage>
</organism>
<name>A0A7W8JDJ6_9BACT</name>
<evidence type="ECO:0000313" key="1">
    <source>
        <dbReference type="EMBL" id="MBB5345884.1"/>
    </source>
</evidence>
<dbReference type="PANTHER" id="PTHR34472">
    <property type="entry name" value="SULFUR CARRIER PROTEIN THIS"/>
    <property type="match status" value="1"/>
</dbReference>
<gene>
    <name evidence="1" type="ORF">HDF10_003885</name>
</gene>
<accession>A0A7W8JDJ6</accession>
<dbReference type="CDD" id="cd00565">
    <property type="entry name" value="Ubl_ThiS"/>
    <property type="match status" value="1"/>
</dbReference>
<dbReference type="Pfam" id="PF02597">
    <property type="entry name" value="ThiS"/>
    <property type="match status" value="1"/>
</dbReference>
<dbReference type="Proteomes" id="UP000569092">
    <property type="component" value="Unassembled WGS sequence"/>
</dbReference>
<dbReference type="InterPro" id="IPR012675">
    <property type="entry name" value="Beta-grasp_dom_sf"/>
</dbReference>
<sequence>MALTVILNGQSRSFDAFEEAANLEQLVVELGLKGDRVAIEHNGEIAPRSQWAQTVLRGGDRLEVVHFVGGGV</sequence>
<dbReference type="SUPFAM" id="SSF54285">
    <property type="entry name" value="MoaD/ThiS"/>
    <property type="match status" value="1"/>
</dbReference>
<dbReference type="InterPro" id="IPR010035">
    <property type="entry name" value="Thi_S"/>
</dbReference>
<evidence type="ECO:0000313" key="2">
    <source>
        <dbReference type="Proteomes" id="UP000569092"/>
    </source>
</evidence>
<dbReference type="NCBIfam" id="TIGR01683">
    <property type="entry name" value="thiS"/>
    <property type="match status" value="1"/>
</dbReference>
<protein>
    <submittedName>
        <fullName evidence="1">Sulfur carrier protein</fullName>
    </submittedName>
</protein>